<organism evidence="8 9">
    <name type="scientific">Salibacter halophilus</name>
    <dbReference type="NCBI Taxonomy" id="1803916"/>
    <lineage>
        <taxon>Bacteria</taxon>
        <taxon>Pseudomonadati</taxon>
        <taxon>Bacteroidota</taxon>
        <taxon>Flavobacteriia</taxon>
        <taxon>Flavobacteriales</taxon>
        <taxon>Salibacteraceae</taxon>
        <taxon>Salibacter</taxon>
    </lineage>
</organism>
<evidence type="ECO:0000259" key="7">
    <source>
        <dbReference type="PROSITE" id="PS50059"/>
    </source>
</evidence>
<proteinExistence type="inferred from homology"/>
<evidence type="ECO:0000256" key="3">
    <source>
        <dbReference type="ARBA" id="ARBA00023110"/>
    </source>
</evidence>
<evidence type="ECO:0000256" key="1">
    <source>
        <dbReference type="ARBA" id="ARBA00000971"/>
    </source>
</evidence>
<evidence type="ECO:0000313" key="8">
    <source>
        <dbReference type="EMBL" id="KAB1061984.1"/>
    </source>
</evidence>
<feature type="domain" description="PPIase FKBP-type" evidence="7">
    <location>
        <begin position="193"/>
        <end position="282"/>
    </location>
</feature>
<dbReference type="GO" id="GO:0003755">
    <property type="term" value="F:peptidyl-prolyl cis-trans isomerase activity"/>
    <property type="evidence" value="ECO:0007669"/>
    <property type="project" value="UniProtKB-UniRule"/>
</dbReference>
<gene>
    <name evidence="8" type="ORF">F3059_12980</name>
</gene>
<dbReference type="EC" id="5.2.1.8" evidence="6"/>
<comment type="catalytic activity">
    <reaction evidence="1 5 6">
        <text>[protein]-peptidylproline (omega=180) = [protein]-peptidylproline (omega=0)</text>
        <dbReference type="Rhea" id="RHEA:16237"/>
        <dbReference type="Rhea" id="RHEA-COMP:10747"/>
        <dbReference type="Rhea" id="RHEA-COMP:10748"/>
        <dbReference type="ChEBI" id="CHEBI:83833"/>
        <dbReference type="ChEBI" id="CHEBI:83834"/>
        <dbReference type="EC" id="5.2.1.8"/>
    </reaction>
</comment>
<keyword evidence="4 5" id="KW-0413">Isomerase</keyword>
<protein>
    <recommendedName>
        <fullName evidence="6">Peptidyl-prolyl cis-trans isomerase</fullName>
        <ecNumber evidence="6">5.2.1.8</ecNumber>
    </recommendedName>
</protein>
<dbReference type="SUPFAM" id="SSF54534">
    <property type="entry name" value="FKBP-like"/>
    <property type="match status" value="1"/>
</dbReference>
<keyword evidence="3 5" id="KW-0697">Rotamase</keyword>
<dbReference type="OrthoDB" id="9807797at2"/>
<dbReference type="InterPro" id="IPR001179">
    <property type="entry name" value="PPIase_FKBP_dom"/>
</dbReference>
<evidence type="ECO:0000256" key="5">
    <source>
        <dbReference type="PROSITE-ProRule" id="PRU00277"/>
    </source>
</evidence>
<accession>A0A6N6M4Q4</accession>
<comment type="similarity">
    <text evidence="2 6">Belongs to the FKBP-type PPIase family.</text>
</comment>
<name>A0A6N6M4Q4_9FLAO</name>
<reference evidence="8 9" key="1">
    <citation type="submission" date="2019-09" db="EMBL/GenBank/DDBJ databases">
        <title>Genomes of Cryomorphaceae.</title>
        <authorList>
            <person name="Bowman J.P."/>
        </authorList>
    </citation>
    <scope>NUCLEOTIDE SEQUENCE [LARGE SCALE GENOMIC DNA]</scope>
    <source>
        <strain evidence="8 9">KCTC 52047</strain>
    </source>
</reference>
<dbReference type="PROSITE" id="PS50059">
    <property type="entry name" value="FKBP_PPIASE"/>
    <property type="match status" value="1"/>
</dbReference>
<dbReference type="Proteomes" id="UP000435357">
    <property type="component" value="Unassembled WGS sequence"/>
</dbReference>
<dbReference type="PANTHER" id="PTHR43811:SF19">
    <property type="entry name" value="39 KDA FK506-BINDING NUCLEAR PROTEIN"/>
    <property type="match status" value="1"/>
</dbReference>
<dbReference type="Pfam" id="PF00254">
    <property type="entry name" value="FKBP_C"/>
    <property type="match status" value="1"/>
</dbReference>
<dbReference type="PROSITE" id="PS51257">
    <property type="entry name" value="PROKAR_LIPOPROTEIN"/>
    <property type="match status" value="1"/>
</dbReference>
<evidence type="ECO:0000256" key="2">
    <source>
        <dbReference type="ARBA" id="ARBA00006577"/>
    </source>
</evidence>
<evidence type="ECO:0000313" key="9">
    <source>
        <dbReference type="Proteomes" id="UP000435357"/>
    </source>
</evidence>
<evidence type="ECO:0000256" key="4">
    <source>
        <dbReference type="ARBA" id="ARBA00023235"/>
    </source>
</evidence>
<dbReference type="PANTHER" id="PTHR43811">
    <property type="entry name" value="FKBP-TYPE PEPTIDYL-PROLYL CIS-TRANS ISOMERASE FKPA"/>
    <property type="match status" value="1"/>
</dbReference>
<comment type="caution">
    <text evidence="8">The sequence shown here is derived from an EMBL/GenBank/DDBJ whole genome shotgun (WGS) entry which is preliminary data.</text>
</comment>
<keyword evidence="9" id="KW-1185">Reference proteome</keyword>
<dbReference type="InterPro" id="IPR046357">
    <property type="entry name" value="PPIase_dom_sf"/>
</dbReference>
<evidence type="ECO:0000256" key="6">
    <source>
        <dbReference type="RuleBase" id="RU003915"/>
    </source>
</evidence>
<dbReference type="AlphaFoldDB" id="A0A6N6M4Q4"/>
<sequence>MLNWCRLSSLIVLVLLTFGCQKHEMDGSSITASGLEYKIHSFSDTRDSARDNQWIGIRYKAETINGDVIQNPDSITVIPYQTYVDTGIMEALSLLYLGDSASFVMPGRRLRPLGISSSAPKVKLTLSFKEIFSPEEYQFSKQYPGLLQLIPDSNQQHIISMVRSKSIADYRVTSGIHAFWLKENHQGKRAIAGKRVVIDYEGFTTEEKLFDSTVKRSEPFDFELGLQGQVLRGIEILLQQMREGEEVLAVIPPELAFQNGSSDGTIPPNTVVMYNVKLRKVFDNETADATTSL</sequence>
<dbReference type="Gene3D" id="3.10.50.40">
    <property type="match status" value="1"/>
</dbReference>
<dbReference type="EMBL" id="WACR01000013">
    <property type="protein sequence ID" value="KAB1061984.1"/>
    <property type="molecule type" value="Genomic_DNA"/>
</dbReference>